<dbReference type="Pfam" id="PF22751">
    <property type="entry name" value="DUF488-N3a"/>
    <property type="match status" value="1"/>
</dbReference>
<dbReference type="EMBL" id="CADIKG010000001">
    <property type="protein sequence ID" value="CAB3747315.1"/>
    <property type="molecule type" value="Genomic_DNA"/>
</dbReference>
<evidence type="ECO:0000259" key="1">
    <source>
        <dbReference type="Pfam" id="PF22751"/>
    </source>
</evidence>
<evidence type="ECO:0000313" key="3">
    <source>
        <dbReference type="Proteomes" id="UP000494135"/>
    </source>
</evidence>
<name>A0A6J5D2Q4_9BURK</name>
<gene>
    <name evidence="2" type="ORF">LMG29660_00559</name>
</gene>
<accession>A0A6J5D2Q4</accession>
<sequence>MCATRLTWGQARGYDQGIVRHTKGSDMGIRIIQLGTPRAAGEGLRIGTVRRPPRGVPKAEFASRNYYDVWLPTLSPSPELVAQAQAAETDAEWNAFKRHFRAEMAHGDAPKVLDLLAALSATTAFSIGCYCDDERHCHRSVLRELLAARGAAIEPDAG</sequence>
<proteinExistence type="predicted"/>
<feature type="domain" description="DUF488" evidence="1">
    <location>
        <begin position="29"/>
        <end position="150"/>
    </location>
</feature>
<protein>
    <recommendedName>
        <fullName evidence="1">DUF488 domain-containing protein</fullName>
    </recommendedName>
</protein>
<reference evidence="2 3" key="1">
    <citation type="submission" date="2020-04" db="EMBL/GenBank/DDBJ databases">
        <authorList>
            <person name="De Canck E."/>
        </authorList>
    </citation>
    <scope>NUCLEOTIDE SEQUENCE [LARGE SCALE GENOMIC DNA]</scope>
    <source>
        <strain evidence="2 3">LMG 29660</strain>
    </source>
</reference>
<dbReference type="AlphaFoldDB" id="A0A6J5D2Q4"/>
<dbReference type="Proteomes" id="UP000494135">
    <property type="component" value="Unassembled WGS sequence"/>
</dbReference>
<dbReference type="InterPro" id="IPR054495">
    <property type="entry name" value="DUF488-N3a"/>
</dbReference>
<organism evidence="2 3">
    <name type="scientific">Burkholderia puraquae</name>
    <dbReference type="NCBI Taxonomy" id="1904757"/>
    <lineage>
        <taxon>Bacteria</taxon>
        <taxon>Pseudomonadati</taxon>
        <taxon>Pseudomonadota</taxon>
        <taxon>Betaproteobacteria</taxon>
        <taxon>Burkholderiales</taxon>
        <taxon>Burkholderiaceae</taxon>
        <taxon>Burkholderia</taxon>
        <taxon>Burkholderia cepacia complex</taxon>
    </lineage>
</organism>
<evidence type="ECO:0000313" key="2">
    <source>
        <dbReference type="EMBL" id="CAB3747315.1"/>
    </source>
</evidence>